<reference evidence="4" key="1">
    <citation type="journal article" date="2014" name="Int. J. Syst. Evol. Microbiol.">
        <title>Complete genome sequence of Corynebacterium casei LMG S-19264T (=DSM 44701T), isolated from a smear-ripened cheese.</title>
        <authorList>
            <consortium name="US DOE Joint Genome Institute (JGI-PGF)"/>
            <person name="Walter F."/>
            <person name="Albersmeier A."/>
            <person name="Kalinowski J."/>
            <person name="Ruckert C."/>
        </authorList>
    </citation>
    <scope>NUCLEOTIDE SEQUENCE</scope>
    <source>
        <strain evidence="4">VKM Ac-1321</strain>
    </source>
</reference>
<dbReference type="Gene3D" id="3.90.420.10">
    <property type="entry name" value="Oxidoreductase, molybdopterin-binding domain"/>
    <property type="match status" value="1"/>
</dbReference>
<dbReference type="GO" id="GO:0020037">
    <property type="term" value="F:heme binding"/>
    <property type="evidence" value="ECO:0007669"/>
    <property type="project" value="TreeGrafter"/>
</dbReference>
<dbReference type="PANTHER" id="PTHR19372">
    <property type="entry name" value="SULFITE REDUCTASE"/>
    <property type="match status" value="1"/>
</dbReference>
<dbReference type="Proteomes" id="UP001143480">
    <property type="component" value="Unassembled WGS sequence"/>
</dbReference>
<evidence type="ECO:0000313" key="4">
    <source>
        <dbReference type="EMBL" id="GLL03528.1"/>
    </source>
</evidence>
<dbReference type="RefSeq" id="WP_261964753.1">
    <property type="nucleotide sequence ID" value="NZ_BAAAXA010000001.1"/>
</dbReference>
<organism evidence="4 5">
    <name type="scientific">Dactylosporangium matsuzakiense</name>
    <dbReference type="NCBI Taxonomy" id="53360"/>
    <lineage>
        <taxon>Bacteria</taxon>
        <taxon>Bacillati</taxon>
        <taxon>Actinomycetota</taxon>
        <taxon>Actinomycetes</taxon>
        <taxon>Micromonosporales</taxon>
        <taxon>Micromonosporaceae</taxon>
        <taxon>Dactylosporangium</taxon>
    </lineage>
</organism>
<keyword evidence="2" id="KW-1133">Transmembrane helix</keyword>
<evidence type="ECO:0000256" key="2">
    <source>
        <dbReference type="SAM" id="Phobius"/>
    </source>
</evidence>
<comment type="caution">
    <text evidence="4">The sequence shown here is derived from an EMBL/GenBank/DDBJ whole genome shotgun (WGS) entry which is preliminary data.</text>
</comment>
<dbReference type="Pfam" id="PF00174">
    <property type="entry name" value="Oxidored_molyb"/>
    <property type="match status" value="1"/>
</dbReference>
<dbReference type="AlphaFoldDB" id="A0A9W6KLS2"/>
<feature type="region of interest" description="Disordered" evidence="1">
    <location>
        <begin position="321"/>
        <end position="342"/>
    </location>
</feature>
<keyword evidence="2" id="KW-0472">Membrane</keyword>
<dbReference type="InterPro" id="IPR014756">
    <property type="entry name" value="Ig_E-set"/>
</dbReference>
<feature type="transmembrane region" description="Helical" evidence="2">
    <location>
        <begin position="73"/>
        <end position="93"/>
    </location>
</feature>
<dbReference type="InterPro" id="IPR000572">
    <property type="entry name" value="OxRdtase_Mopterin-bd_dom"/>
</dbReference>
<reference evidence="4" key="2">
    <citation type="submission" date="2023-01" db="EMBL/GenBank/DDBJ databases">
        <authorList>
            <person name="Sun Q."/>
            <person name="Evtushenko L."/>
        </authorList>
    </citation>
    <scope>NUCLEOTIDE SEQUENCE</scope>
    <source>
        <strain evidence="4">VKM Ac-1321</strain>
    </source>
</reference>
<dbReference type="GO" id="GO:0043546">
    <property type="term" value="F:molybdopterin cofactor binding"/>
    <property type="evidence" value="ECO:0007669"/>
    <property type="project" value="TreeGrafter"/>
</dbReference>
<evidence type="ECO:0000256" key="1">
    <source>
        <dbReference type="SAM" id="MobiDB-lite"/>
    </source>
</evidence>
<feature type="compositionally biased region" description="Polar residues" evidence="1">
    <location>
        <begin position="212"/>
        <end position="230"/>
    </location>
</feature>
<keyword evidence="2" id="KW-0812">Transmembrane</keyword>
<keyword evidence="5" id="KW-1185">Reference proteome</keyword>
<proteinExistence type="predicted"/>
<dbReference type="Gene3D" id="2.60.40.650">
    <property type="match status" value="1"/>
</dbReference>
<accession>A0A9W6KLS2</accession>
<dbReference type="PANTHER" id="PTHR19372:SF7">
    <property type="entry name" value="SULFITE OXIDASE, MITOCHONDRIAL"/>
    <property type="match status" value="1"/>
</dbReference>
<feature type="region of interest" description="Disordered" evidence="1">
    <location>
        <begin position="149"/>
        <end position="281"/>
    </location>
</feature>
<feature type="transmembrane region" description="Helical" evidence="2">
    <location>
        <begin position="290"/>
        <end position="311"/>
    </location>
</feature>
<dbReference type="InterPro" id="IPR036374">
    <property type="entry name" value="OxRdtase_Mopterin-bd_sf"/>
</dbReference>
<sequence length="636" mass="65706">MTATSSTLDGRWRAGLTGLLAAAAGIAVAELLASFGDPGSGPAVAVGGVLVDAAPTPVKEFAVRTFGTADKPVLLSGVAVGIAAVAVVVGLLAARRRWFGLAGAALFAVAGAAAAVSRPSAGLLAALPSLAGGVATALALSALNRRRASGTDPATAHPATAHPANAQTANAQTANAQTANAQTANAQSVSAQSTNAQSVSAQSTNAQTASAETPNAQSTNAQTPNAQSANAHPVSERPASESSASRQLGNAQPASDEPTSRGFRGRFAPAPGRGLRAPGTPDVARFDRRAFLQAAAAVSAVTVAAGAGAVVTRRVRGGAASRDRQAVRLPTPAEPAPPLPAGQDPAFVTANRDFYRVDTALTVPRVDLESWRLRVHGRVEHPLTFTFAELLQRPLIERHITLNCVSNEVGGPYIGTAKWLGVPLAPLLREAGIDPGADQVVARSVDGMSIGTPVRTVLDTADVMLCVGMNGEPLPLEHGFPVRMLTPGLYGYAGACKWLTELELTTFGAFDAYWVSRGWAARGPVKTASRIDRPSSFGHVRPGAVPVAGVAWAQGRGIDKVEVQIDDEPWRPADLLPVPSTDTWVQWRLTWTATPGPHTLRVRATDRTGAVQPEQRATPFPDGATGWHTVTVTVDD</sequence>
<protein>
    <recommendedName>
        <fullName evidence="3">Oxidoreductase molybdopterin-binding domain-containing protein</fullName>
    </recommendedName>
</protein>
<dbReference type="GO" id="GO:0008482">
    <property type="term" value="F:sulfite oxidase activity"/>
    <property type="evidence" value="ECO:0007669"/>
    <property type="project" value="TreeGrafter"/>
</dbReference>
<feature type="domain" description="Oxidoreductase molybdopterin-binding" evidence="3">
    <location>
        <begin position="361"/>
        <end position="508"/>
    </location>
</feature>
<dbReference type="SUPFAM" id="SSF81296">
    <property type="entry name" value="E set domains"/>
    <property type="match status" value="1"/>
</dbReference>
<gene>
    <name evidence="4" type="ORF">GCM10017581_052740</name>
</gene>
<dbReference type="GO" id="GO:0006790">
    <property type="term" value="P:sulfur compound metabolic process"/>
    <property type="evidence" value="ECO:0007669"/>
    <property type="project" value="TreeGrafter"/>
</dbReference>
<feature type="transmembrane region" description="Helical" evidence="2">
    <location>
        <begin position="98"/>
        <end position="117"/>
    </location>
</feature>
<evidence type="ECO:0000313" key="5">
    <source>
        <dbReference type="Proteomes" id="UP001143480"/>
    </source>
</evidence>
<evidence type="ECO:0000259" key="3">
    <source>
        <dbReference type="Pfam" id="PF00174"/>
    </source>
</evidence>
<feature type="transmembrane region" description="Helical" evidence="2">
    <location>
        <begin position="123"/>
        <end position="143"/>
    </location>
</feature>
<name>A0A9W6KLS2_9ACTN</name>
<dbReference type="EMBL" id="BSFP01000035">
    <property type="protein sequence ID" value="GLL03528.1"/>
    <property type="molecule type" value="Genomic_DNA"/>
</dbReference>
<dbReference type="SUPFAM" id="SSF56524">
    <property type="entry name" value="Oxidoreductase molybdopterin-binding domain"/>
    <property type="match status" value="1"/>
</dbReference>
<feature type="compositionally biased region" description="Low complexity" evidence="1">
    <location>
        <begin position="154"/>
        <end position="211"/>
    </location>
</feature>